<dbReference type="PANTHER" id="PTHR10720">
    <property type="entry name" value="HEME OXYGENASE"/>
    <property type="match status" value="1"/>
</dbReference>
<name>A0A0W8D9T1_PHYNI</name>
<organism evidence="4 5">
    <name type="scientific">Phytophthora nicotianae</name>
    <name type="common">Potato buckeye rot agent</name>
    <name type="synonym">Phytophthora parasitica</name>
    <dbReference type="NCBI Taxonomy" id="4792"/>
    <lineage>
        <taxon>Eukaryota</taxon>
        <taxon>Sar</taxon>
        <taxon>Stramenopiles</taxon>
        <taxon>Oomycota</taxon>
        <taxon>Peronosporomycetes</taxon>
        <taxon>Peronosporales</taxon>
        <taxon>Peronosporaceae</taxon>
        <taxon>Phytophthora</taxon>
    </lineage>
</organism>
<reference evidence="4 5" key="1">
    <citation type="submission" date="2015-11" db="EMBL/GenBank/DDBJ databases">
        <title>Genomes and virulence difference between two physiological races of Phytophthora nicotianae.</title>
        <authorList>
            <person name="Liu H."/>
            <person name="Ma X."/>
            <person name="Yu H."/>
            <person name="Fang D."/>
            <person name="Li Y."/>
            <person name="Wang X."/>
            <person name="Wang W."/>
            <person name="Dong Y."/>
            <person name="Xiao B."/>
        </authorList>
    </citation>
    <scope>NUCLEOTIDE SEQUENCE [LARGE SCALE GENOMIC DNA]</scope>
    <source>
        <strain evidence="5">race 1</strain>
    </source>
</reference>
<dbReference type="GO" id="GO:0006788">
    <property type="term" value="P:heme oxidation"/>
    <property type="evidence" value="ECO:0007669"/>
    <property type="project" value="InterPro"/>
</dbReference>
<sequence>MATSQSLTGQMRAATREIHNVSDKYGRSCILRCVLRNNDSISVSFSLVNLKLVVALTDKQLYGRALMLFYYVYAQLESVILEHKDHEAFRGLYEIINVIARADGIAKDLRFYLGEDWSTKYQPTQAVQDYVKHLQDLEKKVVRSLDGAGNHVMKFIVKWLVIISLILVVRASSYLHSSSTVYEISYTIFIKCRRFTPCCPISSAETSAVLSHFEITC</sequence>
<keyword evidence="1" id="KW-0349">Heme</keyword>
<comment type="caution">
    <text evidence="4">The sequence shown here is derived from an EMBL/GenBank/DDBJ whole genome shotgun (WGS) entry which is preliminary data.</text>
</comment>
<evidence type="ECO:0000313" key="5">
    <source>
        <dbReference type="Proteomes" id="UP000054636"/>
    </source>
</evidence>
<proteinExistence type="predicted"/>
<gene>
    <name evidence="4" type="ORF">AM588_10004829</name>
</gene>
<dbReference type="EMBL" id="LNFP01000415">
    <property type="protein sequence ID" value="KUF93101.1"/>
    <property type="molecule type" value="Genomic_DNA"/>
</dbReference>
<dbReference type="SUPFAM" id="SSF48613">
    <property type="entry name" value="Heme oxygenase-like"/>
    <property type="match status" value="1"/>
</dbReference>
<dbReference type="Gene3D" id="1.20.910.10">
    <property type="entry name" value="Heme oxygenase-like"/>
    <property type="match status" value="1"/>
</dbReference>
<keyword evidence="2" id="KW-0479">Metal-binding</keyword>
<dbReference type="GO" id="GO:0004392">
    <property type="term" value="F:heme oxygenase (decyclizing) activity"/>
    <property type="evidence" value="ECO:0007669"/>
    <property type="project" value="InterPro"/>
</dbReference>
<dbReference type="InterPro" id="IPR016053">
    <property type="entry name" value="Haem_Oase-like"/>
</dbReference>
<dbReference type="CDD" id="cd19165">
    <property type="entry name" value="HemeO"/>
    <property type="match status" value="1"/>
</dbReference>
<protein>
    <submittedName>
        <fullName evidence="4">Endoglucanase E1</fullName>
    </submittedName>
</protein>
<dbReference type="GO" id="GO:0046872">
    <property type="term" value="F:metal ion binding"/>
    <property type="evidence" value="ECO:0007669"/>
    <property type="project" value="UniProtKB-KW"/>
</dbReference>
<evidence type="ECO:0000256" key="2">
    <source>
        <dbReference type="ARBA" id="ARBA00022723"/>
    </source>
</evidence>
<keyword evidence="3" id="KW-0408">Iron</keyword>
<dbReference type="Proteomes" id="UP000054636">
    <property type="component" value="Unassembled WGS sequence"/>
</dbReference>
<evidence type="ECO:0000313" key="4">
    <source>
        <dbReference type="EMBL" id="KUF93101.1"/>
    </source>
</evidence>
<dbReference type="AlphaFoldDB" id="A0A0W8D9T1"/>
<evidence type="ECO:0000256" key="3">
    <source>
        <dbReference type="ARBA" id="ARBA00023004"/>
    </source>
</evidence>
<dbReference type="InterPro" id="IPR016084">
    <property type="entry name" value="Haem_Oase-like_multi-hlx"/>
</dbReference>
<accession>A0A0W8D9T1</accession>
<dbReference type="InterPro" id="IPR002051">
    <property type="entry name" value="Haem_Oase"/>
</dbReference>
<evidence type="ECO:0000256" key="1">
    <source>
        <dbReference type="ARBA" id="ARBA00022617"/>
    </source>
</evidence>
<dbReference type="PANTHER" id="PTHR10720:SF0">
    <property type="entry name" value="HEME OXYGENASE"/>
    <property type="match status" value="1"/>
</dbReference>
<dbReference type="Pfam" id="PF01126">
    <property type="entry name" value="Heme_oxygenase"/>
    <property type="match status" value="1"/>
</dbReference>